<accession>A0AAV9ZLC6</accession>
<dbReference type="AlphaFoldDB" id="A0AAV9ZLC6"/>
<evidence type="ECO:0000313" key="2">
    <source>
        <dbReference type="Proteomes" id="UP001362999"/>
    </source>
</evidence>
<dbReference type="Proteomes" id="UP001362999">
    <property type="component" value="Unassembled WGS sequence"/>
</dbReference>
<name>A0AAV9ZLC6_9AGAR</name>
<keyword evidence="2" id="KW-1185">Reference proteome</keyword>
<protein>
    <recommendedName>
        <fullName evidence="3">Reverse transcriptase zinc-binding domain-containing protein</fullName>
    </recommendedName>
</protein>
<comment type="caution">
    <text evidence="1">The sequence shown here is derived from an EMBL/GenBank/DDBJ whole genome shotgun (WGS) entry which is preliminary data.</text>
</comment>
<proteinExistence type="predicted"/>
<reference evidence="1 2" key="1">
    <citation type="journal article" date="2024" name="J Genomics">
        <title>Draft genome sequencing and assembly of Favolaschia claudopus CIRM-BRFM 2984 isolated from oak limbs.</title>
        <authorList>
            <person name="Navarro D."/>
            <person name="Drula E."/>
            <person name="Chaduli D."/>
            <person name="Cazenave R."/>
            <person name="Ahrendt S."/>
            <person name="Wang J."/>
            <person name="Lipzen A."/>
            <person name="Daum C."/>
            <person name="Barry K."/>
            <person name="Grigoriev I.V."/>
            <person name="Favel A."/>
            <person name="Rosso M.N."/>
            <person name="Martin F."/>
        </authorList>
    </citation>
    <scope>NUCLEOTIDE SEQUENCE [LARGE SCALE GENOMIC DNA]</scope>
    <source>
        <strain evidence="1 2">CIRM-BRFM 2984</strain>
    </source>
</reference>
<organism evidence="1 2">
    <name type="scientific">Favolaschia claudopus</name>
    <dbReference type="NCBI Taxonomy" id="2862362"/>
    <lineage>
        <taxon>Eukaryota</taxon>
        <taxon>Fungi</taxon>
        <taxon>Dikarya</taxon>
        <taxon>Basidiomycota</taxon>
        <taxon>Agaricomycotina</taxon>
        <taxon>Agaricomycetes</taxon>
        <taxon>Agaricomycetidae</taxon>
        <taxon>Agaricales</taxon>
        <taxon>Marasmiineae</taxon>
        <taxon>Mycenaceae</taxon>
        <taxon>Favolaschia</taxon>
    </lineage>
</organism>
<evidence type="ECO:0008006" key="3">
    <source>
        <dbReference type="Google" id="ProtNLM"/>
    </source>
</evidence>
<gene>
    <name evidence="1" type="ORF">R3P38DRAFT_2806009</name>
</gene>
<evidence type="ECO:0000313" key="1">
    <source>
        <dbReference type="EMBL" id="KAK6984955.1"/>
    </source>
</evidence>
<sequence length="421" mass="48191">MAFDPDLYLTDLSHGFRIFATEDHLTELPAKRYTVPAAEIEPVTISLNSKPSLPTALLGGLLYALQNSSHSTPATIVCPSPLLRSIFVTDRKEYENNPLNPNFRLIKSILAQLLERSAPTQFKVDKLSISTASRSAIALDVSLEIEPDLMFNLPGILLSMGSQRSFTKLIVMWKRKPIRKMTVSNLDRVRCSVSDEFNFCPSDKIIWNSLRSTDISRLTRNFLWRCMHESFRVGMFWDHIPNLEHFGRCVICGVPETLEHIALQCDARGQKTVWNLCERTWKLRYPLWPKLYWGLLLGCALPRFRSSRGSRLRGKERFFTILLSTSLHFIWKLRNERVFEAKNISETEITNRWISILNAALRRDQILTNKARFGSLAKKKGLVLETWSGMLQNEDALPEDWTQSKGVLVGIWPATRKIGVG</sequence>
<dbReference type="EMBL" id="JAWWNJ010000133">
    <property type="protein sequence ID" value="KAK6984955.1"/>
    <property type="molecule type" value="Genomic_DNA"/>
</dbReference>